<evidence type="ECO:0000313" key="2">
    <source>
        <dbReference type="Proteomes" id="UP001284771"/>
    </source>
</evidence>
<organism evidence="1 2">
    <name type="scientific">Priestia flexa</name>
    <dbReference type="NCBI Taxonomy" id="86664"/>
    <lineage>
        <taxon>Bacteria</taxon>
        <taxon>Bacillati</taxon>
        <taxon>Bacillota</taxon>
        <taxon>Bacilli</taxon>
        <taxon>Bacillales</taxon>
        <taxon>Bacillaceae</taxon>
        <taxon>Priestia</taxon>
    </lineage>
</organism>
<dbReference type="InterPro" id="IPR047901">
    <property type="entry name" value="BC1881-like"/>
</dbReference>
<dbReference type="EMBL" id="JAWUZT010000005">
    <property type="protein sequence ID" value="MDW8515109.1"/>
    <property type="molecule type" value="Genomic_DNA"/>
</dbReference>
<comment type="caution">
    <text evidence="1">The sequence shown here is derived from an EMBL/GenBank/DDBJ whole genome shotgun (WGS) entry which is preliminary data.</text>
</comment>
<reference evidence="2" key="1">
    <citation type="submission" date="2023-07" db="EMBL/GenBank/DDBJ databases">
        <title>Draft genomic sequences of Priestia flexa CCM isolated from the soil of an abandoned mine contaminated by free cyanide in the high Andean zone of Tacna, Peru.</title>
        <authorList>
            <person name="Caceda Quiroz C.J."/>
            <person name="Maraza Chooque G.J."/>
            <person name="Fora Quispe G.L."/>
            <person name="Carpio Mamani M."/>
        </authorList>
    </citation>
    <scope>NUCLEOTIDE SEQUENCE [LARGE SCALE GENOMIC DNA]</scope>
    <source>
        <strain evidence="2">CCM</strain>
    </source>
</reference>
<gene>
    <name evidence="1" type="ORF">RIB56_03110</name>
</gene>
<accession>A0ABU4J298</accession>
<sequence>MKVISINVENIRFGQKEEVVSLYGTSLYTEDTWVEVKYSVETSVGNIERETMIRAEEYEKFNLHQLKEYILKELGLAKENEQVFSLREVSTDQLHEELSKRTGVQEVAVNLGERVKFEVGGPALILINED</sequence>
<dbReference type="Proteomes" id="UP001284771">
    <property type="component" value="Unassembled WGS sequence"/>
</dbReference>
<dbReference type="NCBIfam" id="NF033495">
    <property type="entry name" value="phage_BC1881"/>
    <property type="match status" value="1"/>
</dbReference>
<keyword evidence="2" id="KW-1185">Reference proteome</keyword>
<proteinExistence type="predicted"/>
<dbReference type="RefSeq" id="WP_318757201.1">
    <property type="nucleotide sequence ID" value="NZ_JAWUZT010000005.1"/>
</dbReference>
<evidence type="ECO:0000313" key="1">
    <source>
        <dbReference type="EMBL" id="MDW8515109.1"/>
    </source>
</evidence>
<name>A0ABU4J298_9BACI</name>
<protein>
    <submittedName>
        <fullName evidence="1">BC1881 family protein</fullName>
    </submittedName>
</protein>